<dbReference type="RefSeq" id="WP_115460332.1">
    <property type="nucleotide sequence ID" value="NZ_QRAP01000014.1"/>
</dbReference>
<dbReference type="Pfam" id="PF01361">
    <property type="entry name" value="Tautomerase"/>
    <property type="match status" value="1"/>
</dbReference>
<organism evidence="6 7">
    <name type="scientific">Enterobacillus tribolii</name>
    <dbReference type="NCBI Taxonomy" id="1487935"/>
    <lineage>
        <taxon>Bacteria</taxon>
        <taxon>Pseudomonadati</taxon>
        <taxon>Pseudomonadota</taxon>
        <taxon>Gammaproteobacteria</taxon>
        <taxon>Enterobacterales</taxon>
        <taxon>Hafniaceae</taxon>
        <taxon>Enterobacillus</taxon>
    </lineage>
</organism>
<evidence type="ECO:0000259" key="5">
    <source>
        <dbReference type="Pfam" id="PF01361"/>
    </source>
</evidence>
<dbReference type="SUPFAM" id="SSF55331">
    <property type="entry name" value="Tautomerase/MIF"/>
    <property type="match status" value="1"/>
</dbReference>
<name>A0A370Q6Z3_9GAMM</name>
<feature type="active site" description="Proton acceptor; via imino nitrogen" evidence="3">
    <location>
        <position position="2"/>
    </location>
</feature>
<dbReference type="PANTHER" id="PTHR35530:SF1">
    <property type="entry name" value="2-HYDROXYMUCONATE TAUTOMERASE"/>
    <property type="match status" value="1"/>
</dbReference>
<dbReference type="NCBIfam" id="TIGR00013">
    <property type="entry name" value="taut"/>
    <property type="match status" value="1"/>
</dbReference>
<evidence type="ECO:0000256" key="3">
    <source>
        <dbReference type="PIRSR" id="PIRSR618191-1"/>
    </source>
</evidence>
<accession>A0A370Q6Z3</accession>
<dbReference type="EMBL" id="QRAP01000014">
    <property type="protein sequence ID" value="RDK84142.1"/>
    <property type="molecule type" value="Genomic_DNA"/>
</dbReference>
<dbReference type="PANTHER" id="PTHR35530">
    <property type="entry name" value="TAUTOMERASE-RELATED"/>
    <property type="match status" value="1"/>
</dbReference>
<dbReference type="OrthoDB" id="8098375at2"/>
<evidence type="ECO:0000313" key="7">
    <source>
        <dbReference type="Proteomes" id="UP000254848"/>
    </source>
</evidence>
<evidence type="ECO:0000313" key="6">
    <source>
        <dbReference type="EMBL" id="RDK84142.1"/>
    </source>
</evidence>
<reference evidence="6 7" key="1">
    <citation type="submission" date="2018-07" db="EMBL/GenBank/DDBJ databases">
        <title>Genomic Encyclopedia of Type Strains, Phase IV (KMG-IV): sequencing the most valuable type-strain genomes for metagenomic binning, comparative biology and taxonomic classification.</title>
        <authorList>
            <person name="Goeker M."/>
        </authorList>
    </citation>
    <scope>NUCLEOTIDE SEQUENCE [LARGE SCALE GENOMIC DNA]</scope>
    <source>
        <strain evidence="6 7">DSM 103736</strain>
    </source>
</reference>
<proteinExistence type="inferred from homology"/>
<gene>
    <name evidence="6" type="ORF">C8D90_11461</name>
</gene>
<keyword evidence="2 4" id="KW-0413">Isomerase</keyword>
<comment type="caution">
    <text evidence="6">The sequence shown here is derived from an EMBL/GenBank/DDBJ whole genome shotgun (WGS) entry which is preliminary data.</text>
</comment>
<dbReference type="GO" id="GO:0016853">
    <property type="term" value="F:isomerase activity"/>
    <property type="evidence" value="ECO:0007669"/>
    <property type="project" value="UniProtKB-UniRule"/>
</dbReference>
<evidence type="ECO:0000256" key="1">
    <source>
        <dbReference type="ARBA" id="ARBA00006723"/>
    </source>
</evidence>
<dbReference type="Proteomes" id="UP000254848">
    <property type="component" value="Unassembled WGS sequence"/>
</dbReference>
<evidence type="ECO:0000256" key="4">
    <source>
        <dbReference type="RuleBase" id="RU362032"/>
    </source>
</evidence>
<feature type="domain" description="4-oxalocrotonate tautomerase-like" evidence="5">
    <location>
        <begin position="2"/>
        <end position="59"/>
    </location>
</feature>
<comment type="similarity">
    <text evidence="1 4">Belongs to the 4-oxalocrotonate tautomerase family.</text>
</comment>
<sequence length="70" mass="7405">MPIIQVNLIAGRSDEQKVRLIAELTDGAVRALDAPRESVRVLIYELPGAHWGVGGNAKGNAAQGGGNEQR</sequence>
<dbReference type="InterPro" id="IPR014347">
    <property type="entry name" value="Tautomerase/MIF_sf"/>
</dbReference>
<dbReference type="EC" id="5.3.2.-" evidence="4"/>
<evidence type="ECO:0000256" key="2">
    <source>
        <dbReference type="ARBA" id="ARBA00023235"/>
    </source>
</evidence>
<dbReference type="AlphaFoldDB" id="A0A370Q6Z3"/>
<dbReference type="InterPro" id="IPR018191">
    <property type="entry name" value="4-OT"/>
</dbReference>
<protein>
    <recommendedName>
        <fullName evidence="4">Tautomerase</fullName>
        <ecNumber evidence="4">5.3.2.-</ecNumber>
    </recommendedName>
</protein>
<dbReference type="Gene3D" id="3.30.429.10">
    <property type="entry name" value="Macrophage Migration Inhibitory Factor"/>
    <property type="match status" value="1"/>
</dbReference>
<dbReference type="InterPro" id="IPR004370">
    <property type="entry name" value="4-OT-like_dom"/>
</dbReference>
<keyword evidence="7" id="KW-1185">Reference proteome</keyword>